<dbReference type="NCBIfam" id="NF033545">
    <property type="entry name" value="transpos_IS630"/>
    <property type="match status" value="1"/>
</dbReference>
<gene>
    <name evidence="5" type="ORF">GCM10022232_91360</name>
</gene>
<dbReference type="PANTHER" id="PTHR46564">
    <property type="entry name" value="TRANSPOSASE"/>
    <property type="match status" value="1"/>
</dbReference>
<feature type="domain" description="Insertion element IS150 protein InsJ-like helix-turn-helix" evidence="3">
    <location>
        <begin position="2"/>
        <end position="50"/>
    </location>
</feature>
<dbReference type="InterPro" id="IPR025959">
    <property type="entry name" value="Winged_HTH_dom"/>
</dbReference>
<dbReference type="Pfam" id="PF13518">
    <property type="entry name" value="HTH_28"/>
    <property type="match status" value="1"/>
</dbReference>
<name>A0ABP7TUB7_9ACTN</name>
<feature type="domain" description="Winged helix-turn helix" evidence="4">
    <location>
        <begin position="81"/>
        <end position="138"/>
    </location>
</feature>
<accession>A0ABP7TUB7</accession>
<dbReference type="InterPro" id="IPR036397">
    <property type="entry name" value="RNaseH_sf"/>
</dbReference>
<dbReference type="EMBL" id="BAAAZX010000053">
    <property type="protein sequence ID" value="GAA4031154.1"/>
    <property type="molecule type" value="Genomic_DNA"/>
</dbReference>
<keyword evidence="6" id="KW-1185">Reference proteome</keyword>
<organism evidence="5 6">
    <name type="scientific">Streptomyces plumbiresistens</name>
    <dbReference type="NCBI Taxonomy" id="511811"/>
    <lineage>
        <taxon>Bacteria</taxon>
        <taxon>Bacillati</taxon>
        <taxon>Actinomycetota</taxon>
        <taxon>Actinomycetes</taxon>
        <taxon>Kitasatosporales</taxon>
        <taxon>Streptomycetaceae</taxon>
        <taxon>Streptomyces</taxon>
    </lineage>
</organism>
<feature type="region of interest" description="Disordered" evidence="1">
    <location>
        <begin position="329"/>
        <end position="356"/>
    </location>
</feature>
<evidence type="ECO:0000313" key="5">
    <source>
        <dbReference type="EMBL" id="GAA4031154.1"/>
    </source>
</evidence>
<evidence type="ECO:0000313" key="6">
    <source>
        <dbReference type="Proteomes" id="UP001500456"/>
    </source>
</evidence>
<evidence type="ECO:0000259" key="4">
    <source>
        <dbReference type="Pfam" id="PF13592"/>
    </source>
</evidence>
<evidence type="ECO:0008006" key="7">
    <source>
        <dbReference type="Google" id="ProtNLM"/>
    </source>
</evidence>
<dbReference type="PANTHER" id="PTHR46564:SF1">
    <property type="entry name" value="TRANSPOSASE"/>
    <property type="match status" value="1"/>
</dbReference>
<dbReference type="Gene3D" id="3.30.420.10">
    <property type="entry name" value="Ribonuclease H-like superfamily/Ribonuclease H"/>
    <property type="match status" value="1"/>
</dbReference>
<reference evidence="6" key="1">
    <citation type="journal article" date="2019" name="Int. J. Syst. Evol. Microbiol.">
        <title>The Global Catalogue of Microorganisms (GCM) 10K type strain sequencing project: providing services to taxonomists for standard genome sequencing and annotation.</title>
        <authorList>
            <consortium name="The Broad Institute Genomics Platform"/>
            <consortium name="The Broad Institute Genome Sequencing Center for Infectious Disease"/>
            <person name="Wu L."/>
            <person name="Ma J."/>
        </authorList>
    </citation>
    <scope>NUCLEOTIDE SEQUENCE [LARGE SCALE GENOMIC DNA]</scope>
    <source>
        <strain evidence="6">JCM 16924</strain>
    </source>
</reference>
<dbReference type="Pfam" id="PF13592">
    <property type="entry name" value="HTH_33"/>
    <property type="match status" value="1"/>
</dbReference>
<evidence type="ECO:0000259" key="2">
    <source>
        <dbReference type="Pfam" id="PF13358"/>
    </source>
</evidence>
<dbReference type="InterPro" id="IPR038717">
    <property type="entry name" value="Tc1-like_DDE_dom"/>
</dbReference>
<feature type="domain" description="Tc1-like transposase DDE" evidence="2">
    <location>
        <begin position="150"/>
        <end position="288"/>
    </location>
</feature>
<comment type="caution">
    <text evidence="5">The sequence shown here is derived from an EMBL/GenBank/DDBJ whole genome shotgun (WGS) entry which is preliminary data.</text>
</comment>
<proteinExistence type="predicted"/>
<sequence length="398" mass="45332">MRAVAALVAGRDREDVAALFKVSLKAVDNWWTKWLAGGREALVSQPRGRRIGEHQLLGEAEQQAIRQAVLDHRPCDLGLAGQFWTRAGVRDLITKLYRVRLTEQGVGKYLRRWGLSFQRPDKRAVERDAEAVRVWREEIRATAKAQNGEVLFADQVGVRSDQVTGRTWGEKGHTPIVRRSGNRFSVNAMSAISTKGRMHFMVFTDTFDADVMCRFLDRLAGHLDRKVHLVVDGHSAHRSRKVRAWLADHPGLIELHSLPSYSPELNPDELVNADLKRSLPMHSRARDQAQPAAETRPVLPPPPTAATHRPRLLRAARTCRLTEQHYDRDLDRGTPRRRHHRLQRPDGTNRPRHCTAPDIHHRRSMVAHQRRGAAASHIRYVRRLADCSRRAPVVVAEK</sequence>
<protein>
    <recommendedName>
        <fullName evidence="7">Transposase</fullName>
    </recommendedName>
</protein>
<evidence type="ECO:0000259" key="3">
    <source>
        <dbReference type="Pfam" id="PF13518"/>
    </source>
</evidence>
<dbReference type="InterPro" id="IPR047655">
    <property type="entry name" value="Transpos_IS630-like"/>
</dbReference>
<dbReference type="SUPFAM" id="SSF46689">
    <property type="entry name" value="Homeodomain-like"/>
    <property type="match status" value="1"/>
</dbReference>
<dbReference type="Proteomes" id="UP001500456">
    <property type="component" value="Unassembled WGS sequence"/>
</dbReference>
<feature type="region of interest" description="Disordered" evidence="1">
    <location>
        <begin position="281"/>
        <end position="311"/>
    </location>
</feature>
<dbReference type="InterPro" id="IPR055247">
    <property type="entry name" value="InsJ-like_HTH"/>
</dbReference>
<dbReference type="Pfam" id="PF13358">
    <property type="entry name" value="DDE_3"/>
    <property type="match status" value="1"/>
</dbReference>
<dbReference type="InterPro" id="IPR009057">
    <property type="entry name" value="Homeodomain-like_sf"/>
</dbReference>
<evidence type="ECO:0000256" key="1">
    <source>
        <dbReference type="SAM" id="MobiDB-lite"/>
    </source>
</evidence>